<comment type="caution">
    <text evidence="3">The sequence shown here is derived from an EMBL/GenBank/DDBJ whole genome shotgun (WGS) entry which is preliminary data.</text>
</comment>
<gene>
    <name evidence="3" type="ORF">BS47DRAFT_1387099</name>
</gene>
<dbReference type="Gene3D" id="2.60.120.650">
    <property type="entry name" value="Cupin"/>
    <property type="match status" value="1"/>
</dbReference>
<proteinExistence type="predicted"/>
<dbReference type="AlphaFoldDB" id="A0A9P6B9Y3"/>
<feature type="compositionally biased region" description="Basic and acidic residues" evidence="1">
    <location>
        <begin position="385"/>
        <end position="405"/>
    </location>
</feature>
<evidence type="ECO:0000256" key="1">
    <source>
        <dbReference type="SAM" id="MobiDB-lite"/>
    </source>
</evidence>
<organism evidence="3 4">
    <name type="scientific">Hydnum rufescens UP504</name>
    <dbReference type="NCBI Taxonomy" id="1448309"/>
    <lineage>
        <taxon>Eukaryota</taxon>
        <taxon>Fungi</taxon>
        <taxon>Dikarya</taxon>
        <taxon>Basidiomycota</taxon>
        <taxon>Agaricomycotina</taxon>
        <taxon>Agaricomycetes</taxon>
        <taxon>Cantharellales</taxon>
        <taxon>Hydnaceae</taxon>
        <taxon>Hydnum</taxon>
    </lineage>
</organism>
<evidence type="ECO:0000313" key="4">
    <source>
        <dbReference type="Proteomes" id="UP000886523"/>
    </source>
</evidence>
<feature type="compositionally biased region" description="Polar residues" evidence="1">
    <location>
        <begin position="589"/>
        <end position="618"/>
    </location>
</feature>
<feature type="region of interest" description="Disordered" evidence="1">
    <location>
        <begin position="367"/>
        <end position="407"/>
    </location>
</feature>
<feature type="region of interest" description="Disordered" evidence="1">
    <location>
        <begin position="575"/>
        <end position="679"/>
    </location>
</feature>
<dbReference type="EMBL" id="MU128911">
    <property type="protein sequence ID" value="KAF9520453.1"/>
    <property type="molecule type" value="Genomic_DNA"/>
</dbReference>
<evidence type="ECO:0000259" key="2">
    <source>
        <dbReference type="PROSITE" id="PS51184"/>
    </source>
</evidence>
<feature type="compositionally biased region" description="Basic and acidic residues" evidence="1">
    <location>
        <begin position="620"/>
        <end position="638"/>
    </location>
</feature>
<protein>
    <recommendedName>
        <fullName evidence="2">JmjC domain-containing protein</fullName>
    </recommendedName>
</protein>
<dbReference type="InterPro" id="IPR003347">
    <property type="entry name" value="JmjC_dom"/>
</dbReference>
<feature type="region of interest" description="Disordered" evidence="1">
    <location>
        <begin position="701"/>
        <end position="726"/>
    </location>
</feature>
<sequence>MSTLHPWANNIDVSPQDTSTYTRLPSSVLTGSLAGVSWRWKHSHEWLHYSPKDLEHQVHAKVQALGGSPSIASILSAAAQRITTWMVLVSKCPDATVARDLGLIPILPEVGSSIARPVSQATTAFVTATTNLLLMDIIFWYLDSCPIPPNLPPIHSIYAGAPVGESRNAQKLPPNVCSRLQSWEQAIIPSAQIRTIALSVYQDIGSGLGNGLAYIIEHTSGQANWGKVLCNIAAAALGIRLLLSQESELSTLVKIDANRVLTTACSISPIALLLPEVLSPRKNEVSRYEWCMMWRYGQPLCTARSYDPWTIYMERTIWNLLFEINTGEKESLQPSRGAAETPFSTIMTMARVDIHHVQDIILSAIDHFPDLQGPSPPNQTSPKQLQKEKSPSTDHRHADAEKWKQQSEQMEELYKSTRQELEALRAWINSPHSQRNIPSLDLSSMIDLEPKQPQPTSPYSPHAQVPAPDSDPATQSTTAEIALTMAKEVTLSFSESPDATSKPAPTLQPGHSSTHSLNQSSSSSFDQGIKPPLHPLVSALSNPALIPLTPVADYHENLNMLPIRHPEGQENLPREEAHAGEATEMSKEPQWSNAHSPLKETSQATESRRSAITRSTTAHIMHDDQSHEGSHPTGELKKHNGGMTAGNIRKRRGLDDDKATKRPPKRGRTDPQSKINKSSQIEKLLNANPFKNDSSLDLIPKLSPFNPCQTEDKDDEDSTLPCGDKRPSQYRDWQELFKILLLEHHQLLTSPNREADSPSFLKVLSASKAMALNETELTAIFRKQAILVIGNPGTQTWSSHNTASILQLRASTRVPAHVLSGCTLEEPQVIRSTTIGDVVHEGLSFNHRSLNVLSIPLTSPSNVLHCEQVLDSDTCSWNSTTTETEAIIPSIPPKTKWWGMLTLSGCIHPPHIDANGLCTSMTVNVGYKVFVVSTDPSSFSLVRKHPKPWSIEECLLGIGWQIIVIPPGGTLFLPAGHMHFAFTPELEGGNIPGAIARGSHFYNWSRLLDTLRSLFRLQLTQARITNADHSEAWTLLARMLLDLSVQLENGDEGIPAPNDIGPLLVLILRHKDLGFVPETHDYLHTALQIANLHAQIILDWAEQGMPDVYAAWKWENDRLSMWIYNRSDLDPHEQVLLEAASFINVY</sequence>
<feature type="compositionally biased region" description="Basic and acidic residues" evidence="1">
    <location>
        <begin position="575"/>
        <end position="587"/>
    </location>
</feature>
<keyword evidence="4" id="KW-1185">Reference proteome</keyword>
<feature type="compositionally biased region" description="Low complexity" evidence="1">
    <location>
        <begin position="512"/>
        <end position="524"/>
    </location>
</feature>
<name>A0A9P6B9Y3_9AGAM</name>
<feature type="compositionally biased region" description="Polar residues" evidence="1">
    <location>
        <begin position="670"/>
        <end position="679"/>
    </location>
</feature>
<reference evidence="3" key="1">
    <citation type="journal article" date="2020" name="Nat. Commun.">
        <title>Large-scale genome sequencing of mycorrhizal fungi provides insights into the early evolution of symbiotic traits.</title>
        <authorList>
            <person name="Miyauchi S."/>
            <person name="Kiss E."/>
            <person name="Kuo A."/>
            <person name="Drula E."/>
            <person name="Kohler A."/>
            <person name="Sanchez-Garcia M."/>
            <person name="Morin E."/>
            <person name="Andreopoulos B."/>
            <person name="Barry K.W."/>
            <person name="Bonito G."/>
            <person name="Buee M."/>
            <person name="Carver A."/>
            <person name="Chen C."/>
            <person name="Cichocki N."/>
            <person name="Clum A."/>
            <person name="Culley D."/>
            <person name="Crous P.W."/>
            <person name="Fauchery L."/>
            <person name="Girlanda M."/>
            <person name="Hayes R.D."/>
            <person name="Keri Z."/>
            <person name="LaButti K."/>
            <person name="Lipzen A."/>
            <person name="Lombard V."/>
            <person name="Magnuson J."/>
            <person name="Maillard F."/>
            <person name="Murat C."/>
            <person name="Nolan M."/>
            <person name="Ohm R.A."/>
            <person name="Pangilinan J."/>
            <person name="Pereira M.F."/>
            <person name="Perotto S."/>
            <person name="Peter M."/>
            <person name="Pfister S."/>
            <person name="Riley R."/>
            <person name="Sitrit Y."/>
            <person name="Stielow J.B."/>
            <person name="Szollosi G."/>
            <person name="Zifcakova L."/>
            <person name="Stursova M."/>
            <person name="Spatafora J.W."/>
            <person name="Tedersoo L."/>
            <person name="Vaario L.M."/>
            <person name="Yamada A."/>
            <person name="Yan M."/>
            <person name="Wang P."/>
            <person name="Xu J."/>
            <person name="Bruns T."/>
            <person name="Baldrian P."/>
            <person name="Vilgalys R."/>
            <person name="Dunand C."/>
            <person name="Henrissat B."/>
            <person name="Grigoriev I.V."/>
            <person name="Hibbett D."/>
            <person name="Nagy L.G."/>
            <person name="Martin F.M."/>
        </authorList>
    </citation>
    <scope>NUCLEOTIDE SEQUENCE</scope>
    <source>
        <strain evidence="3">UP504</strain>
    </source>
</reference>
<accession>A0A9P6B9Y3</accession>
<feature type="region of interest" description="Disordered" evidence="1">
    <location>
        <begin position="492"/>
        <end position="530"/>
    </location>
</feature>
<evidence type="ECO:0000313" key="3">
    <source>
        <dbReference type="EMBL" id="KAF9520453.1"/>
    </source>
</evidence>
<dbReference type="Proteomes" id="UP000886523">
    <property type="component" value="Unassembled WGS sequence"/>
</dbReference>
<dbReference type="PROSITE" id="PS51184">
    <property type="entry name" value="JMJC"/>
    <property type="match status" value="1"/>
</dbReference>
<dbReference type="OrthoDB" id="3270451at2759"/>
<feature type="domain" description="JmjC" evidence="2">
    <location>
        <begin position="844"/>
        <end position="1012"/>
    </location>
</feature>
<feature type="region of interest" description="Disordered" evidence="1">
    <location>
        <begin position="447"/>
        <end position="475"/>
    </location>
</feature>